<evidence type="ECO:0000313" key="2">
    <source>
        <dbReference type="EMBL" id="GFD61160.1"/>
    </source>
</evidence>
<protein>
    <submittedName>
        <fullName evidence="2">Uncharacterized protein</fullName>
    </submittedName>
</protein>
<proteinExistence type="predicted"/>
<dbReference type="AlphaFoldDB" id="A0A699XS16"/>
<reference evidence="2" key="1">
    <citation type="journal article" date="2019" name="Sci. Rep.">
        <title>Draft genome of Tanacetum cinerariifolium, the natural source of mosquito coil.</title>
        <authorList>
            <person name="Yamashiro T."/>
            <person name="Shiraishi A."/>
            <person name="Satake H."/>
            <person name="Nakayama K."/>
        </authorList>
    </citation>
    <scope>NUCLEOTIDE SEQUENCE</scope>
</reference>
<evidence type="ECO:0000256" key="1">
    <source>
        <dbReference type="SAM" id="MobiDB-lite"/>
    </source>
</evidence>
<feature type="compositionally biased region" description="Pro residues" evidence="1">
    <location>
        <begin position="26"/>
        <end position="47"/>
    </location>
</feature>
<organism evidence="2">
    <name type="scientific">Tanacetum cinerariifolium</name>
    <name type="common">Dalmatian daisy</name>
    <name type="synonym">Chrysanthemum cinerariifolium</name>
    <dbReference type="NCBI Taxonomy" id="118510"/>
    <lineage>
        <taxon>Eukaryota</taxon>
        <taxon>Viridiplantae</taxon>
        <taxon>Streptophyta</taxon>
        <taxon>Embryophyta</taxon>
        <taxon>Tracheophyta</taxon>
        <taxon>Spermatophyta</taxon>
        <taxon>Magnoliopsida</taxon>
        <taxon>eudicotyledons</taxon>
        <taxon>Gunneridae</taxon>
        <taxon>Pentapetalae</taxon>
        <taxon>asterids</taxon>
        <taxon>campanulids</taxon>
        <taxon>Asterales</taxon>
        <taxon>Asteraceae</taxon>
        <taxon>Asteroideae</taxon>
        <taxon>Anthemideae</taxon>
        <taxon>Anthemidinae</taxon>
        <taxon>Tanacetum</taxon>
    </lineage>
</organism>
<accession>A0A699XS16</accession>
<name>A0A699XS16_TANCI</name>
<feature type="region of interest" description="Disordered" evidence="1">
    <location>
        <begin position="19"/>
        <end position="47"/>
    </location>
</feature>
<comment type="caution">
    <text evidence="2">The sequence shown here is derived from an EMBL/GenBank/DDBJ whole genome shotgun (WGS) entry which is preliminary data.</text>
</comment>
<gene>
    <name evidence="2" type="ORF">Tci_933129</name>
</gene>
<feature type="non-terminal residue" evidence="2">
    <location>
        <position position="1"/>
    </location>
</feature>
<sequence>LVPQQVNDDDVADDVADVVANADAEPTPPSPTPVTTLPPPQELIPST</sequence>
<dbReference type="EMBL" id="BKCJ011887549">
    <property type="protein sequence ID" value="GFD61160.1"/>
    <property type="molecule type" value="Genomic_DNA"/>
</dbReference>